<comment type="caution">
    <text evidence="9">The sequence shown here is derived from an EMBL/GenBank/DDBJ whole genome shotgun (WGS) entry which is preliminary data.</text>
</comment>
<name>B4D7B2_9BACT</name>
<sequence>MGQMDSMRYLLPIVLALFTSLRCSAADALTRREWKVDGVTREALVYVPPNAKSTATPVIFAFHGHGGTMAYAERKFSYHTLWPEALVVYPQGLPTAGKLTDPAGRRAGWQFAAGDYGDRDLKFFDAMLMSLRQEYHVDNKRIFVTGHSNGGGFTYLLWANRGDQIAAVAPCCAAALNLFGQLKPKPVLHLAGEKDPLVRFAWQETTIDAVRKINQCGDGRPWAEHCTLYPSKIGDPVVAYIHPGFHELPEEAPAVIVKFFKEQGPH</sequence>
<keyword evidence="3" id="KW-0858">Xylan degradation</keyword>
<evidence type="ECO:0000256" key="3">
    <source>
        <dbReference type="ARBA" id="ARBA00022651"/>
    </source>
</evidence>
<dbReference type="Proteomes" id="UP000005824">
    <property type="component" value="Unassembled WGS sequence"/>
</dbReference>
<dbReference type="GO" id="GO:0005576">
    <property type="term" value="C:extracellular region"/>
    <property type="evidence" value="ECO:0007669"/>
    <property type="project" value="UniProtKB-SubCell"/>
</dbReference>
<evidence type="ECO:0000256" key="8">
    <source>
        <dbReference type="SAM" id="SignalP"/>
    </source>
</evidence>
<evidence type="ECO:0000256" key="5">
    <source>
        <dbReference type="ARBA" id="ARBA00022801"/>
    </source>
</evidence>
<dbReference type="AlphaFoldDB" id="B4D7B2"/>
<dbReference type="eggNOG" id="COG3509">
    <property type="taxonomic scope" value="Bacteria"/>
</dbReference>
<dbReference type="InterPro" id="IPR043595">
    <property type="entry name" value="FaeB/C/D"/>
</dbReference>
<reference evidence="9 10" key="1">
    <citation type="journal article" date="2011" name="J. Bacteriol.">
        <title>Genome sequence of Chthoniobacter flavus Ellin428, an aerobic heterotrophic soil bacterium.</title>
        <authorList>
            <person name="Kant R."/>
            <person name="van Passel M.W."/>
            <person name="Palva A."/>
            <person name="Lucas S."/>
            <person name="Lapidus A."/>
            <person name="Glavina Del Rio T."/>
            <person name="Dalin E."/>
            <person name="Tice H."/>
            <person name="Bruce D."/>
            <person name="Goodwin L."/>
            <person name="Pitluck S."/>
            <person name="Larimer F.W."/>
            <person name="Land M.L."/>
            <person name="Hauser L."/>
            <person name="Sangwan P."/>
            <person name="de Vos W.M."/>
            <person name="Janssen P.H."/>
            <person name="Smidt H."/>
        </authorList>
    </citation>
    <scope>NUCLEOTIDE SEQUENCE [LARGE SCALE GENOMIC DNA]</scope>
    <source>
        <strain evidence="9 10">Ellin428</strain>
    </source>
</reference>
<evidence type="ECO:0000256" key="7">
    <source>
        <dbReference type="ARBA" id="ARBA00023326"/>
    </source>
</evidence>
<feature type="chain" id="PRO_5002803246" evidence="8">
    <location>
        <begin position="26"/>
        <end position="266"/>
    </location>
</feature>
<keyword evidence="10" id="KW-1185">Reference proteome</keyword>
<gene>
    <name evidence="9" type="ORF">CfE428DRAFT_4802</name>
</gene>
<accession>B4D7B2</accession>
<evidence type="ECO:0000256" key="1">
    <source>
        <dbReference type="ARBA" id="ARBA00004613"/>
    </source>
</evidence>
<evidence type="ECO:0000256" key="6">
    <source>
        <dbReference type="ARBA" id="ARBA00023277"/>
    </source>
</evidence>
<organism evidence="9 10">
    <name type="scientific">Chthoniobacter flavus Ellin428</name>
    <dbReference type="NCBI Taxonomy" id="497964"/>
    <lineage>
        <taxon>Bacteria</taxon>
        <taxon>Pseudomonadati</taxon>
        <taxon>Verrucomicrobiota</taxon>
        <taxon>Spartobacteria</taxon>
        <taxon>Chthoniobacterales</taxon>
        <taxon>Chthoniobacteraceae</taxon>
        <taxon>Chthoniobacter</taxon>
    </lineage>
</organism>
<dbReference type="Gene3D" id="3.40.50.1820">
    <property type="entry name" value="alpha/beta hydrolase"/>
    <property type="match status" value="1"/>
</dbReference>
<keyword evidence="6" id="KW-0119">Carbohydrate metabolism</keyword>
<dbReference type="SUPFAM" id="SSF53474">
    <property type="entry name" value="alpha/beta-Hydrolases"/>
    <property type="match status" value="1"/>
</dbReference>
<dbReference type="STRING" id="497964.CfE428DRAFT_4802"/>
<protein>
    <submittedName>
        <fullName evidence="9">Putative PHB depolymerase</fullName>
    </submittedName>
</protein>
<evidence type="ECO:0000313" key="10">
    <source>
        <dbReference type="Proteomes" id="UP000005824"/>
    </source>
</evidence>
<dbReference type="InParanoid" id="B4D7B2"/>
<keyword evidence="4 8" id="KW-0732">Signal</keyword>
<keyword evidence="7" id="KW-0624">Polysaccharide degradation</keyword>
<evidence type="ECO:0000256" key="4">
    <source>
        <dbReference type="ARBA" id="ARBA00022729"/>
    </source>
</evidence>
<comment type="subcellular location">
    <subcellularLocation>
        <location evidence="1">Secreted</location>
    </subcellularLocation>
</comment>
<dbReference type="InterPro" id="IPR029058">
    <property type="entry name" value="AB_hydrolase_fold"/>
</dbReference>
<keyword evidence="5" id="KW-0378">Hydrolase</keyword>
<evidence type="ECO:0000313" key="9">
    <source>
        <dbReference type="EMBL" id="EDY17763.1"/>
    </source>
</evidence>
<keyword evidence="2" id="KW-0964">Secreted</keyword>
<dbReference type="PANTHER" id="PTHR38050:SF2">
    <property type="entry name" value="FERULOYL ESTERASE C-RELATED"/>
    <property type="match status" value="1"/>
</dbReference>
<dbReference type="GO" id="GO:0030600">
    <property type="term" value="F:feruloyl esterase activity"/>
    <property type="evidence" value="ECO:0007669"/>
    <property type="project" value="InterPro"/>
</dbReference>
<feature type="signal peptide" evidence="8">
    <location>
        <begin position="1"/>
        <end position="25"/>
    </location>
</feature>
<dbReference type="PANTHER" id="PTHR38050">
    <property type="match status" value="1"/>
</dbReference>
<dbReference type="EMBL" id="ABVL01000017">
    <property type="protein sequence ID" value="EDY17763.1"/>
    <property type="molecule type" value="Genomic_DNA"/>
</dbReference>
<proteinExistence type="predicted"/>
<dbReference type="GO" id="GO:0045493">
    <property type="term" value="P:xylan catabolic process"/>
    <property type="evidence" value="ECO:0007669"/>
    <property type="project" value="UniProtKB-KW"/>
</dbReference>
<evidence type="ECO:0000256" key="2">
    <source>
        <dbReference type="ARBA" id="ARBA00022525"/>
    </source>
</evidence>